<keyword evidence="3" id="KW-1185">Reference proteome</keyword>
<proteinExistence type="predicted"/>
<comment type="caution">
    <text evidence="2">The sequence shown here is derived from an EMBL/GenBank/DDBJ whole genome shotgun (WGS) entry which is preliminary data.</text>
</comment>
<sequence>MAVEGVSKVVVPVRDQQRAKQFWTETLGFTVTTDAPYDDEGNRWVEVTAPNGISTLILSASATDQAVFPVYDGVPSATFFLYADDIEQTYRDLSANGVEFPEPPVRQPWGWWSTFLDSEGNRFTLQQRPE</sequence>
<dbReference type="PANTHER" id="PTHR36437:SF2">
    <property type="entry name" value="GLYOXALASE_BLEOMYCIN RESISTANCE PROTEIN_DIOXYGENASE"/>
    <property type="match status" value="1"/>
</dbReference>
<dbReference type="EMBL" id="PJNB01000001">
    <property type="protein sequence ID" value="PKW19368.1"/>
    <property type="molecule type" value="Genomic_DNA"/>
</dbReference>
<name>A0A2N3Y8X6_SACSN</name>
<feature type="domain" description="VOC" evidence="1">
    <location>
        <begin position="5"/>
        <end position="128"/>
    </location>
</feature>
<dbReference type="RefSeq" id="WP_010306702.1">
    <property type="nucleotide sequence ID" value="NZ_CP061007.1"/>
</dbReference>
<evidence type="ECO:0000259" key="1">
    <source>
        <dbReference type="PROSITE" id="PS51819"/>
    </source>
</evidence>
<keyword evidence="2" id="KW-0456">Lyase</keyword>
<dbReference type="PROSITE" id="PS51819">
    <property type="entry name" value="VOC"/>
    <property type="match status" value="1"/>
</dbReference>
<gene>
    <name evidence="2" type="ORF">A8926_7535</name>
</gene>
<dbReference type="InterPro" id="IPR037523">
    <property type="entry name" value="VOC_core"/>
</dbReference>
<dbReference type="OrthoDB" id="9794917at2"/>
<accession>A0A2N3Y8X6</accession>
<dbReference type="InterPro" id="IPR004360">
    <property type="entry name" value="Glyas_Fos-R_dOase_dom"/>
</dbReference>
<dbReference type="AlphaFoldDB" id="A0A2N3Y8X6"/>
<organism evidence="2 3">
    <name type="scientific">Saccharopolyspora spinosa</name>
    <dbReference type="NCBI Taxonomy" id="60894"/>
    <lineage>
        <taxon>Bacteria</taxon>
        <taxon>Bacillati</taxon>
        <taxon>Actinomycetota</taxon>
        <taxon>Actinomycetes</taxon>
        <taxon>Pseudonocardiales</taxon>
        <taxon>Pseudonocardiaceae</taxon>
        <taxon>Saccharopolyspora</taxon>
    </lineage>
</organism>
<evidence type="ECO:0000313" key="2">
    <source>
        <dbReference type="EMBL" id="PKW19368.1"/>
    </source>
</evidence>
<dbReference type="Proteomes" id="UP000233786">
    <property type="component" value="Unassembled WGS sequence"/>
</dbReference>
<dbReference type="PANTHER" id="PTHR36437">
    <property type="entry name" value="GLYOXALASE/BLEOMYCIN RESISTANCE PROTEIN/DIOXYGENASE"/>
    <property type="match status" value="1"/>
</dbReference>
<reference evidence="2" key="1">
    <citation type="submission" date="2017-12" db="EMBL/GenBank/DDBJ databases">
        <title>Sequencing the genomes of 1000 Actinobacteria strains.</title>
        <authorList>
            <person name="Klenk H.-P."/>
        </authorList>
    </citation>
    <scope>NUCLEOTIDE SEQUENCE [LARGE SCALE GENOMIC DNA]</scope>
    <source>
        <strain evidence="2">DSM 44228</strain>
    </source>
</reference>
<protein>
    <submittedName>
        <fullName evidence="2">Enzyme related to lactoylglutathione lyase</fullName>
    </submittedName>
</protein>
<dbReference type="Gene3D" id="3.10.180.10">
    <property type="entry name" value="2,3-Dihydroxybiphenyl 1,2-Dioxygenase, domain 1"/>
    <property type="match status" value="1"/>
</dbReference>
<dbReference type="STRING" id="994479.GCA_000194155_00627"/>
<dbReference type="SUPFAM" id="SSF54593">
    <property type="entry name" value="Glyoxalase/Bleomycin resistance protein/Dihydroxybiphenyl dioxygenase"/>
    <property type="match status" value="1"/>
</dbReference>
<dbReference type="GO" id="GO:0016829">
    <property type="term" value="F:lyase activity"/>
    <property type="evidence" value="ECO:0007669"/>
    <property type="project" value="UniProtKB-KW"/>
</dbReference>
<dbReference type="InterPro" id="IPR029068">
    <property type="entry name" value="Glyas_Bleomycin-R_OHBP_Dase"/>
</dbReference>
<evidence type="ECO:0000313" key="3">
    <source>
        <dbReference type="Proteomes" id="UP000233786"/>
    </source>
</evidence>
<dbReference type="Pfam" id="PF00903">
    <property type="entry name" value="Glyoxalase"/>
    <property type="match status" value="1"/>
</dbReference>